<evidence type="ECO:0000256" key="7">
    <source>
        <dbReference type="SAM" id="SignalP"/>
    </source>
</evidence>
<evidence type="ECO:0000256" key="4">
    <source>
        <dbReference type="ARBA" id="ARBA00023136"/>
    </source>
</evidence>
<evidence type="ECO:0000256" key="3">
    <source>
        <dbReference type="ARBA" id="ARBA00022989"/>
    </source>
</evidence>
<dbReference type="Proteomes" id="UP000239724">
    <property type="component" value="Unassembled WGS sequence"/>
</dbReference>
<feature type="signal peptide" evidence="7">
    <location>
        <begin position="1"/>
        <end position="21"/>
    </location>
</feature>
<accession>A0A2S6NLJ5</accession>
<name>A0A2S6NLJ5_RHOGL</name>
<evidence type="ECO:0000256" key="2">
    <source>
        <dbReference type="ARBA" id="ARBA00022692"/>
    </source>
</evidence>
<evidence type="ECO:0000313" key="9">
    <source>
        <dbReference type="Proteomes" id="UP000239724"/>
    </source>
</evidence>
<dbReference type="Gene3D" id="1.20.120.1630">
    <property type="match status" value="1"/>
</dbReference>
<reference evidence="8 9" key="1">
    <citation type="journal article" date="2018" name="Arch. Microbiol.">
        <title>New insights into the metabolic potential of the phototrophic purple bacterium Rhodopila globiformis DSM 161(T) from its draft genome sequence and evidence for a vanadium-dependent nitrogenase.</title>
        <authorList>
            <person name="Imhoff J.F."/>
            <person name="Rahn T."/>
            <person name="Kunzel S."/>
            <person name="Neulinger S.C."/>
        </authorList>
    </citation>
    <scope>NUCLEOTIDE SEQUENCE [LARGE SCALE GENOMIC DNA]</scope>
    <source>
        <strain evidence="8 9">DSM 161</strain>
    </source>
</reference>
<keyword evidence="9" id="KW-1185">Reference proteome</keyword>
<evidence type="ECO:0000256" key="1">
    <source>
        <dbReference type="ARBA" id="ARBA00004141"/>
    </source>
</evidence>
<comment type="caution">
    <text evidence="8">The sequence shown here is derived from an EMBL/GenBank/DDBJ whole genome shotgun (WGS) entry which is preliminary data.</text>
</comment>
<dbReference type="AlphaFoldDB" id="A0A2S6NLJ5"/>
<protein>
    <submittedName>
        <fullName evidence="8">Uncharacterized protein</fullName>
    </submittedName>
</protein>
<dbReference type="RefSeq" id="WP_104517840.1">
    <property type="nucleotide sequence ID" value="NZ_NHRY01000060.1"/>
</dbReference>
<dbReference type="InterPro" id="IPR007269">
    <property type="entry name" value="ICMT_MeTrfase"/>
</dbReference>
<dbReference type="OrthoDB" id="9789029at2"/>
<feature type="transmembrane region" description="Helical" evidence="6">
    <location>
        <begin position="50"/>
        <end position="72"/>
    </location>
</feature>
<keyword evidence="4 6" id="KW-0472">Membrane</keyword>
<keyword evidence="2 6" id="KW-0812">Transmembrane</keyword>
<keyword evidence="7" id="KW-0732">Signal</keyword>
<feature type="region of interest" description="Disordered" evidence="5">
    <location>
        <begin position="120"/>
        <end position="146"/>
    </location>
</feature>
<comment type="subcellular location">
    <subcellularLocation>
        <location evidence="1">Membrane</location>
        <topology evidence="1">Multi-pass membrane protein</topology>
    </subcellularLocation>
</comment>
<organism evidence="8 9">
    <name type="scientific">Rhodopila globiformis</name>
    <name type="common">Rhodopseudomonas globiformis</name>
    <dbReference type="NCBI Taxonomy" id="1071"/>
    <lineage>
        <taxon>Bacteria</taxon>
        <taxon>Pseudomonadati</taxon>
        <taxon>Pseudomonadota</taxon>
        <taxon>Alphaproteobacteria</taxon>
        <taxon>Acetobacterales</taxon>
        <taxon>Acetobacteraceae</taxon>
        <taxon>Rhodopila</taxon>
    </lineage>
</organism>
<sequence length="146" mass="15514">MAFYAILCALLLLRAPPKAQAEGLAPRVAAFVGTYLPWTMGILAKPTGSAALNLASTGFVLVGMTLTMITVVQLGRAFSLVPQARRVVRSGPYRWLRHRLYFFEEISVFGAMLQAPGGCCRSSGEGSRSRTGDGTRSSGIAAPLPP</sequence>
<gene>
    <name evidence="8" type="ORF">CCS01_05500</name>
</gene>
<keyword evidence="3 6" id="KW-1133">Transmembrane helix</keyword>
<dbReference type="GO" id="GO:0016020">
    <property type="term" value="C:membrane"/>
    <property type="evidence" value="ECO:0007669"/>
    <property type="project" value="UniProtKB-SubCell"/>
</dbReference>
<evidence type="ECO:0000313" key="8">
    <source>
        <dbReference type="EMBL" id="PPQ36244.1"/>
    </source>
</evidence>
<feature type="chain" id="PRO_5015771112" evidence="7">
    <location>
        <begin position="22"/>
        <end position="146"/>
    </location>
</feature>
<evidence type="ECO:0000256" key="5">
    <source>
        <dbReference type="SAM" id="MobiDB-lite"/>
    </source>
</evidence>
<dbReference type="EMBL" id="NHRY01000060">
    <property type="protein sequence ID" value="PPQ36244.1"/>
    <property type="molecule type" value="Genomic_DNA"/>
</dbReference>
<dbReference type="GO" id="GO:0004671">
    <property type="term" value="F:protein C-terminal S-isoprenylcysteine carboxyl O-methyltransferase activity"/>
    <property type="evidence" value="ECO:0007669"/>
    <property type="project" value="InterPro"/>
</dbReference>
<proteinExistence type="predicted"/>
<evidence type="ECO:0000256" key="6">
    <source>
        <dbReference type="SAM" id="Phobius"/>
    </source>
</evidence>
<dbReference type="Pfam" id="PF04140">
    <property type="entry name" value="ICMT"/>
    <property type="match status" value="1"/>
</dbReference>